<name>A0A419WHG5_9EURY</name>
<comment type="caution">
    <text evidence="2">The sequence shown here is derived from an EMBL/GenBank/DDBJ whole genome shotgun (WGS) entry which is preliminary data.</text>
</comment>
<organism evidence="2 3">
    <name type="scientific">Halopiger aswanensis</name>
    <dbReference type="NCBI Taxonomy" id="148449"/>
    <lineage>
        <taxon>Archaea</taxon>
        <taxon>Methanobacteriati</taxon>
        <taxon>Methanobacteriota</taxon>
        <taxon>Stenosarchaea group</taxon>
        <taxon>Halobacteria</taxon>
        <taxon>Halobacteriales</taxon>
        <taxon>Natrialbaceae</taxon>
        <taxon>Halopiger</taxon>
    </lineage>
</organism>
<evidence type="ECO:0000313" key="2">
    <source>
        <dbReference type="EMBL" id="RKD94991.1"/>
    </source>
</evidence>
<gene>
    <name evidence="2" type="ORF">ATJ93_1839</name>
</gene>
<evidence type="ECO:0000256" key="1">
    <source>
        <dbReference type="SAM" id="Coils"/>
    </source>
</evidence>
<dbReference type="OrthoDB" id="205571at2157"/>
<dbReference type="RefSeq" id="WP_120244306.1">
    <property type="nucleotide sequence ID" value="NZ_RAPO01000002.1"/>
</dbReference>
<evidence type="ECO:0000313" key="3">
    <source>
        <dbReference type="Proteomes" id="UP000283805"/>
    </source>
</evidence>
<keyword evidence="1" id="KW-0175">Coiled coil</keyword>
<dbReference type="EMBL" id="RAPO01000002">
    <property type="protein sequence ID" value="RKD94991.1"/>
    <property type="molecule type" value="Genomic_DNA"/>
</dbReference>
<protein>
    <submittedName>
        <fullName evidence="2">Uncharacterized protein</fullName>
    </submittedName>
</protein>
<sequence length="82" mass="8947">MKRATSTRLSRENRETAAAIDALRARVTALEREQRLLRTATCAIGRETGVTIGGPCSRCGRSYVLVMNNTMRCPACGDGRSM</sequence>
<keyword evidence="3" id="KW-1185">Reference proteome</keyword>
<accession>A0A419WHG5</accession>
<reference evidence="2 3" key="1">
    <citation type="submission" date="2018-09" db="EMBL/GenBank/DDBJ databases">
        <title>Genomic Encyclopedia of Archaeal and Bacterial Type Strains, Phase II (KMG-II): from individual species to whole genera.</title>
        <authorList>
            <person name="Goeker M."/>
        </authorList>
    </citation>
    <scope>NUCLEOTIDE SEQUENCE [LARGE SCALE GENOMIC DNA]</scope>
    <source>
        <strain evidence="2 3">DSM 13151</strain>
    </source>
</reference>
<dbReference type="AlphaFoldDB" id="A0A419WHG5"/>
<proteinExistence type="predicted"/>
<feature type="coiled-coil region" evidence="1">
    <location>
        <begin position="13"/>
        <end position="40"/>
    </location>
</feature>
<dbReference type="Proteomes" id="UP000283805">
    <property type="component" value="Unassembled WGS sequence"/>
</dbReference>